<evidence type="ECO:0000313" key="13">
    <source>
        <dbReference type="EMBL" id="KAH0557747.1"/>
    </source>
</evidence>
<dbReference type="GO" id="GO:0004222">
    <property type="term" value="F:metalloendopeptidase activity"/>
    <property type="evidence" value="ECO:0007669"/>
    <property type="project" value="UniProtKB-UniRule"/>
</dbReference>
<keyword evidence="7" id="KW-1015">Disulfide bond</keyword>
<dbReference type="PRINTS" id="PR00480">
    <property type="entry name" value="ASTACIN"/>
</dbReference>
<dbReference type="Pfam" id="PF01400">
    <property type="entry name" value="Astacin"/>
    <property type="match status" value="1"/>
</dbReference>
<keyword evidence="5 9" id="KW-0862">Zinc</keyword>
<dbReference type="GO" id="GO:0006508">
    <property type="term" value="P:proteolysis"/>
    <property type="evidence" value="ECO:0007669"/>
    <property type="project" value="UniProtKB-KW"/>
</dbReference>
<dbReference type="GO" id="GO:0008270">
    <property type="term" value="F:zinc ion binding"/>
    <property type="evidence" value="ECO:0007669"/>
    <property type="project" value="UniProtKB-UniRule"/>
</dbReference>
<dbReference type="Pfam" id="PF00431">
    <property type="entry name" value="CUB"/>
    <property type="match status" value="1"/>
</dbReference>
<evidence type="ECO:0000256" key="1">
    <source>
        <dbReference type="ARBA" id="ARBA00022536"/>
    </source>
</evidence>
<dbReference type="InterPro" id="IPR006026">
    <property type="entry name" value="Peptidase_Metallo"/>
</dbReference>
<dbReference type="AlphaFoldDB" id="A0AAV7IUF6"/>
<evidence type="ECO:0000256" key="7">
    <source>
        <dbReference type="ARBA" id="ARBA00023157"/>
    </source>
</evidence>
<evidence type="ECO:0000256" key="9">
    <source>
        <dbReference type="PROSITE-ProRule" id="PRU01211"/>
    </source>
</evidence>
<name>A0AAV7IUF6_COTGL</name>
<feature type="domain" description="CUB" evidence="11">
    <location>
        <begin position="149"/>
        <end position="248"/>
    </location>
</feature>
<comment type="cofactor">
    <cofactor evidence="9 10">
        <name>Zn(2+)</name>
        <dbReference type="ChEBI" id="CHEBI:29105"/>
    </cofactor>
    <text evidence="9 10">Binds 1 zinc ion per subunit.</text>
</comment>
<keyword evidence="1" id="KW-0245">EGF-like domain</keyword>
<dbReference type="InterPro" id="IPR024079">
    <property type="entry name" value="MetalloPept_cat_dom_sf"/>
</dbReference>
<keyword evidence="4 9" id="KW-0378">Hydrolase</keyword>
<dbReference type="EC" id="3.4.24.-" evidence="10"/>
<comment type="caution">
    <text evidence="13">The sequence shown here is derived from an EMBL/GenBank/DDBJ whole genome shotgun (WGS) entry which is preliminary data.</text>
</comment>
<organism evidence="13 14">
    <name type="scientific">Cotesia glomerata</name>
    <name type="common">Lepidopteran parasitic wasp</name>
    <name type="synonym">Apanteles glomeratus</name>
    <dbReference type="NCBI Taxonomy" id="32391"/>
    <lineage>
        <taxon>Eukaryota</taxon>
        <taxon>Metazoa</taxon>
        <taxon>Ecdysozoa</taxon>
        <taxon>Arthropoda</taxon>
        <taxon>Hexapoda</taxon>
        <taxon>Insecta</taxon>
        <taxon>Pterygota</taxon>
        <taxon>Neoptera</taxon>
        <taxon>Endopterygota</taxon>
        <taxon>Hymenoptera</taxon>
        <taxon>Apocrita</taxon>
        <taxon>Ichneumonoidea</taxon>
        <taxon>Braconidae</taxon>
        <taxon>Microgastrinae</taxon>
        <taxon>Cotesia</taxon>
    </lineage>
</organism>
<keyword evidence="6 9" id="KW-0482">Metalloprotease</keyword>
<gene>
    <name evidence="13" type="ORF">KQX54_011214</name>
</gene>
<accession>A0AAV7IUF6</accession>
<feature type="binding site" evidence="9">
    <location>
        <position position="352"/>
    </location>
    <ligand>
        <name>Zn(2+)</name>
        <dbReference type="ChEBI" id="CHEBI:29105"/>
        <note>catalytic</note>
    </ligand>
</feature>
<evidence type="ECO:0000313" key="14">
    <source>
        <dbReference type="Proteomes" id="UP000826195"/>
    </source>
</evidence>
<dbReference type="Gene3D" id="3.40.390.10">
    <property type="entry name" value="Collagenase (Catalytic Domain)"/>
    <property type="match status" value="2"/>
</dbReference>
<dbReference type="PANTHER" id="PTHR10127">
    <property type="entry name" value="DISCOIDIN, CUB, EGF, LAMININ , AND ZINC METALLOPROTEASE DOMAIN CONTAINING"/>
    <property type="match status" value="1"/>
</dbReference>
<dbReference type="InterPro" id="IPR035914">
    <property type="entry name" value="Sperma_CUB_dom_sf"/>
</dbReference>
<dbReference type="Gene3D" id="2.60.120.290">
    <property type="entry name" value="Spermadhesin, CUB domain"/>
    <property type="match status" value="1"/>
</dbReference>
<evidence type="ECO:0000256" key="5">
    <source>
        <dbReference type="ARBA" id="ARBA00022833"/>
    </source>
</evidence>
<keyword evidence="2 9" id="KW-0645">Protease</keyword>
<dbReference type="InterPro" id="IPR001506">
    <property type="entry name" value="Peptidase_M12A"/>
</dbReference>
<dbReference type="EMBL" id="JAHXZJ010000747">
    <property type="protein sequence ID" value="KAH0557747.1"/>
    <property type="molecule type" value="Genomic_DNA"/>
</dbReference>
<evidence type="ECO:0000256" key="2">
    <source>
        <dbReference type="ARBA" id="ARBA00022670"/>
    </source>
</evidence>
<feature type="active site" evidence="9">
    <location>
        <position position="343"/>
    </location>
</feature>
<feature type="binding site" evidence="9">
    <location>
        <position position="346"/>
    </location>
    <ligand>
        <name>Zn(2+)</name>
        <dbReference type="ChEBI" id="CHEBI:29105"/>
        <note>catalytic</note>
    </ligand>
</feature>
<evidence type="ECO:0000256" key="6">
    <source>
        <dbReference type="ARBA" id="ARBA00023049"/>
    </source>
</evidence>
<comment type="caution">
    <text evidence="8">Lacks conserved residue(s) required for the propagation of feature annotation.</text>
</comment>
<dbReference type="PROSITE" id="PS51864">
    <property type="entry name" value="ASTACIN"/>
    <property type="match status" value="2"/>
</dbReference>
<evidence type="ECO:0000259" key="12">
    <source>
        <dbReference type="PROSITE" id="PS51864"/>
    </source>
</evidence>
<reference evidence="13 14" key="1">
    <citation type="journal article" date="2021" name="J. Hered.">
        <title>A chromosome-level genome assembly of the parasitoid wasp, Cotesia glomerata (Hymenoptera: Braconidae).</title>
        <authorList>
            <person name="Pinto B.J."/>
            <person name="Weis J.J."/>
            <person name="Gamble T."/>
            <person name="Ode P.J."/>
            <person name="Paul R."/>
            <person name="Zaspel J.M."/>
        </authorList>
    </citation>
    <scope>NUCLEOTIDE SEQUENCE [LARGE SCALE GENOMIC DNA]</scope>
    <source>
        <strain evidence="13">CgM1</strain>
    </source>
</reference>
<proteinExistence type="predicted"/>
<dbReference type="CDD" id="cd00041">
    <property type="entry name" value="CUB"/>
    <property type="match status" value="1"/>
</dbReference>
<keyword evidence="14" id="KW-1185">Reference proteome</keyword>
<dbReference type="PANTHER" id="PTHR10127:SF850">
    <property type="entry name" value="METALLOENDOPEPTIDASE"/>
    <property type="match status" value="1"/>
</dbReference>
<sequence length="370" mass="43336">MLYSTNKFARDRSKNTITPLKTEDIEITKIGRYEQLSAIDINGANRLYNCSECRQLIESDSGVFNVVKDLNSSTSITKHCEWRMVGAPGERVIFHISSWSVPDTVGLDVCGEGGLEEVASEASQLLITYHTNTLNSKYFGFTGNFRKVCRGDIDIVDEEKEYYLEFPGFPYQYTANKYCVWYPNASPNRKIILKFDYFQLEASENCKNDYIEIRKGNYYYSPLIGKYCINTSLEEICISRSKRSLGVKEWYYLWPEGRIPYIIDTGSFDGSERRLIKQAMREWERSTCVRFMDRQNFRIHPDYVYFLKSDAECYTRGTDRRHAGRNHVYLGENCLTKRTILHELGHIIELHHEHQRPDRDEYVRVNMDNV</sequence>
<feature type="binding site" evidence="9">
    <location>
        <position position="342"/>
    </location>
    <ligand>
        <name>Zn(2+)</name>
        <dbReference type="ChEBI" id="CHEBI:29105"/>
        <note>catalytic</note>
    </ligand>
</feature>
<evidence type="ECO:0000259" key="11">
    <source>
        <dbReference type="PROSITE" id="PS01180"/>
    </source>
</evidence>
<keyword evidence="3 9" id="KW-0479">Metal-binding</keyword>
<dbReference type="SUPFAM" id="SSF55486">
    <property type="entry name" value="Metalloproteases ('zincins'), catalytic domain"/>
    <property type="match status" value="1"/>
</dbReference>
<evidence type="ECO:0000256" key="3">
    <source>
        <dbReference type="ARBA" id="ARBA00022723"/>
    </source>
</evidence>
<dbReference type="SMART" id="SM00235">
    <property type="entry name" value="ZnMc"/>
    <property type="match status" value="1"/>
</dbReference>
<protein>
    <recommendedName>
        <fullName evidence="10">Metalloendopeptidase</fullName>
        <ecNumber evidence="10">3.4.24.-</ecNumber>
    </recommendedName>
</protein>
<evidence type="ECO:0000256" key="10">
    <source>
        <dbReference type="RuleBase" id="RU361183"/>
    </source>
</evidence>
<evidence type="ECO:0000256" key="8">
    <source>
        <dbReference type="PROSITE-ProRule" id="PRU00059"/>
    </source>
</evidence>
<dbReference type="SMART" id="SM00042">
    <property type="entry name" value="CUB"/>
    <property type="match status" value="2"/>
</dbReference>
<dbReference type="SUPFAM" id="SSF49854">
    <property type="entry name" value="Spermadhesin, CUB domain"/>
    <property type="match status" value="2"/>
</dbReference>
<evidence type="ECO:0000256" key="4">
    <source>
        <dbReference type="ARBA" id="ARBA00022801"/>
    </source>
</evidence>
<dbReference type="Proteomes" id="UP000826195">
    <property type="component" value="Unassembled WGS sequence"/>
</dbReference>
<feature type="domain" description="Peptidase M12A" evidence="12">
    <location>
        <begin position="243"/>
        <end position="370"/>
    </location>
</feature>
<dbReference type="PROSITE" id="PS01180">
    <property type="entry name" value="CUB"/>
    <property type="match status" value="1"/>
</dbReference>
<dbReference type="InterPro" id="IPR000859">
    <property type="entry name" value="CUB_dom"/>
</dbReference>
<feature type="domain" description="Peptidase M12A" evidence="12">
    <location>
        <begin position="1"/>
        <end position="51"/>
    </location>
</feature>